<reference evidence="3 4" key="1">
    <citation type="submission" date="2021-06" db="EMBL/GenBank/DDBJ databases">
        <authorList>
            <person name="Criscuolo A."/>
        </authorList>
    </citation>
    <scope>NUCLEOTIDE SEQUENCE [LARGE SCALE GENOMIC DNA]</scope>
    <source>
        <strain evidence="4">CIP 111802</strain>
    </source>
</reference>
<feature type="signal peptide" evidence="1">
    <location>
        <begin position="1"/>
        <end position="28"/>
    </location>
</feature>
<feature type="domain" description="SLH" evidence="2">
    <location>
        <begin position="25"/>
        <end position="88"/>
    </location>
</feature>
<accession>A0ABN7TXC9</accession>
<feature type="chain" id="PRO_5046301459" description="SLH domain-containing protein" evidence="1">
    <location>
        <begin position="29"/>
        <end position="515"/>
    </location>
</feature>
<protein>
    <recommendedName>
        <fullName evidence="2">SLH domain-containing protein</fullName>
    </recommendedName>
</protein>
<sequence length="515" mass="58242">MLKRSKRLLATFIAASLLIHPFMSTVKANDTDYEGHWAETTIRWAMDRSIADGYGDGTFQPDRIVTEAEFLAMLIRFFPNSREHYSELIRTAASSREDWSDPYYKLSSEYDIPTNGMTERKSRFEPVNRGLVARMIIGTTGIKAQLSEAIIFMFEKGLSEGKSDKTLYGFDAEGSLTRAEAVQFLKKLAEQGLDKELKPRSVRVSASADPSPIRSIPEDTVLTVKADPSKGFYWDYLLFIPSSVENRKDPVHLLVEPNNGQGVSDNISYHEQYAKKIVDSGPTRSIAERLRIPLLVPIFPRPESQSDMFTHALDRDTLLVTSGDLKRIDLQLLAMLDDARQALAEKNVRIEDKVFMNGFSSSAKFVNRFVLLHPEKVRATTTGGVGGLPAIPADKWKGIQLQYPLGTADLKKLTGHSFDREAYNQIAQFIYMGELDKNDAYQYRDGFDPEDTALVNEYFGRNMMPDRWNKAQTIFRELNAPARFATYANTGHEYNQTIVNDIVEFYRTNSGSVNN</sequence>
<dbReference type="InterPro" id="IPR001119">
    <property type="entry name" value="SLH_dom"/>
</dbReference>
<name>A0ABN7TXC9_9BACL</name>
<evidence type="ECO:0000256" key="1">
    <source>
        <dbReference type="SAM" id="SignalP"/>
    </source>
</evidence>
<organism evidence="3 4">
    <name type="scientific">Paenibacillus allorhizosphaerae</name>
    <dbReference type="NCBI Taxonomy" id="2849866"/>
    <lineage>
        <taxon>Bacteria</taxon>
        <taxon>Bacillati</taxon>
        <taxon>Bacillota</taxon>
        <taxon>Bacilli</taxon>
        <taxon>Bacillales</taxon>
        <taxon>Paenibacillaceae</taxon>
        <taxon>Paenibacillus</taxon>
    </lineage>
</organism>
<keyword evidence="4" id="KW-1185">Reference proteome</keyword>
<dbReference type="Proteomes" id="UP000730618">
    <property type="component" value="Unassembled WGS sequence"/>
</dbReference>
<comment type="caution">
    <text evidence="3">The sequence shown here is derived from an EMBL/GenBank/DDBJ whole genome shotgun (WGS) entry which is preliminary data.</text>
</comment>
<evidence type="ECO:0000259" key="2">
    <source>
        <dbReference type="PROSITE" id="PS51272"/>
    </source>
</evidence>
<keyword evidence="1" id="KW-0732">Signal</keyword>
<evidence type="ECO:0000313" key="3">
    <source>
        <dbReference type="EMBL" id="CAG7655814.1"/>
    </source>
</evidence>
<evidence type="ECO:0000313" key="4">
    <source>
        <dbReference type="Proteomes" id="UP000730618"/>
    </source>
</evidence>
<dbReference type="Pfam" id="PF00395">
    <property type="entry name" value="SLH"/>
    <property type="match status" value="1"/>
</dbReference>
<gene>
    <name evidence="3" type="ORF">PAECIP111802_06216</name>
</gene>
<dbReference type="RefSeq" id="WP_218102407.1">
    <property type="nucleotide sequence ID" value="NZ_CAJVCE010000027.1"/>
</dbReference>
<dbReference type="PROSITE" id="PS51272">
    <property type="entry name" value="SLH"/>
    <property type="match status" value="1"/>
</dbReference>
<dbReference type="EMBL" id="CAJVCE010000027">
    <property type="protein sequence ID" value="CAG7655814.1"/>
    <property type="molecule type" value="Genomic_DNA"/>
</dbReference>
<proteinExistence type="predicted"/>